<evidence type="ECO:0000313" key="2">
    <source>
        <dbReference type="EMBL" id="XCM78086.1"/>
    </source>
</evidence>
<dbReference type="PANTHER" id="PTHR34989">
    <property type="entry name" value="PROTEIN HDED"/>
    <property type="match status" value="1"/>
</dbReference>
<dbReference type="PANTHER" id="PTHR34989:SF1">
    <property type="entry name" value="PROTEIN HDED"/>
    <property type="match status" value="1"/>
</dbReference>
<keyword evidence="1" id="KW-1133">Transmembrane helix</keyword>
<dbReference type="InterPro" id="IPR052712">
    <property type="entry name" value="Acid_resist_chaperone_HdeD"/>
</dbReference>
<accession>A0AAU8JRT8</accession>
<dbReference type="KEGG" id="kcm:ABWK59_03610"/>
<dbReference type="GO" id="GO:0005886">
    <property type="term" value="C:plasma membrane"/>
    <property type="evidence" value="ECO:0007669"/>
    <property type="project" value="TreeGrafter"/>
</dbReference>
<feature type="transmembrane region" description="Helical" evidence="1">
    <location>
        <begin position="87"/>
        <end position="105"/>
    </location>
</feature>
<dbReference type="RefSeq" id="WP_354637829.1">
    <property type="nucleotide sequence ID" value="NZ_CP159872.1"/>
</dbReference>
<sequence length="199" mass="21032">MTTPTGPPLRPPTGPTDPQDLLTGLGRSWLWPLGFGLLTLVAGVIMLSWPEETVQVVGIIIGLQLLVAGVARFVTAFTHDDAHLGSRILYVILALLAIVAGVLCLRHQLQAVGFIALIVGLYWLISGVVTVFVAVSHRDLPGRGLAIFFGLLGIVAGVVVLAYPVESAIALARLLGLWLLVLGIFEAGIAIALRDAARH</sequence>
<proteinExistence type="predicted"/>
<evidence type="ECO:0000256" key="1">
    <source>
        <dbReference type="SAM" id="Phobius"/>
    </source>
</evidence>
<feature type="transmembrane region" description="Helical" evidence="1">
    <location>
        <begin position="175"/>
        <end position="193"/>
    </location>
</feature>
<feature type="transmembrane region" description="Helical" evidence="1">
    <location>
        <begin position="56"/>
        <end position="75"/>
    </location>
</feature>
<keyword evidence="1" id="KW-0812">Transmembrane</keyword>
<keyword evidence="1" id="KW-0472">Membrane</keyword>
<dbReference type="EMBL" id="CP159872">
    <property type="protein sequence ID" value="XCM78086.1"/>
    <property type="molecule type" value="Genomic_DNA"/>
</dbReference>
<name>A0AAU8JRT8_9ACTN</name>
<dbReference type="AlphaFoldDB" id="A0AAU8JRT8"/>
<feature type="transmembrane region" description="Helical" evidence="1">
    <location>
        <begin position="29"/>
        <end position="49"/>
    </location>
</feature>
<dbReference type="InterPro" id="IPR005325">
    <property type="entry name" value="DUF308_memb"/>
</dbReference>
<feature type="transmembrane region" description="Helical" evidence="1">
    <location>
        <begin position="112"/>
        <end position="133"/>
    </location>
</feature>
<dbReference type="Pfam" id="PF03729">
    <property type="entry name" value="DUF308"/>
    <property type="match status" value="2"/>
</dbReference>
<feature type="transmembrane region" description="Helical" evidence="1">
    <location>
        <begin position="145"/>
        <end position="163"/>
    </location>
</feature>
<gene>
    <name evidence="2" type="ORF">ABWK59_03610</name>
</gene>
<reference evidence="2" key="1">
    <citation type="submission" date="2024-06" db="EMBL/GenBank/DDBJ databases">
        <title>The genome sequences of Kitasatospora sp. strain HUAS MG31.</title>
        <authorList>
            <person name="Mo P."/>
        </authorList>
    </citation>
    <scope>NUCLEOTIDE SEQUENCE</scope>
    <source>
        <strain evidence="2">HUAS MG31</strain>
    </source>
</reference>
<organism evidence="2">
    <name type="scientific">Kitasatospora camelliae</name>
    <dbReference type="NCBI Taxonomy" id="3156397"/>
    <lineage>
        <taxon>Bacteria</taxon>
        <taxon>Bacillati</taxon>
        <taxon>Actinomycetota</taxon>
        <taxon>Actinomycetes</taxon>
        <taxon>Kitasatosporales</taxon>
        <taxon>Streptomycetaceae</taxon>
        <taxon>Kitasatospora</taxon>
    </lineage>
</organism>
<protein>
    <submittedName>
        <fullName evidence="2">DUF308 domain-containing protein</fullName>
    </submittedName>
</protein>